<sequence>MLLLGFWDFHHGRLRQKDLAIWQQDQAVLQHGFHGFRIGDELRGEIGVIELHPPDDIKDGYGRLRLLNREDVLVAGLIHSVRDQLADGSVIMGLDSLLGTTIQVALYVGRTGASGHVADAVREDDMGRDICGGCSIPTISPVFFAA</sequence>
<comment type="caution">
    <text evidence="1">The sequence shown here is derived from an EMBL/GenBank/DDBJ whole genome shotgun (WGS) entry which is preliminary data.</text>
</comment>
<keyword evidence="2" id="KW-1185">Reference proteome</keyword>
<accession>A0ABS0HTX1</accession>
<name>A0ABS0HTX1_9HYPH</name>
<proteinExistence type="predicted"/>
<dbReference type="Proteomes" id="UP000611708">
    <property type="component" value="Unassembled WGS sequence"/>
</dbReference>
<reference evidence="1 2" key="1">
    <citation type="submission" date="2020-11" db="EMBL/GenBank/DDBJ databases">
        <authorList>
            <person name="Kim M.K."/>
        </authorList>
    </citation>
    <scope>NUCLEOTIDE SEQUENCE [LARGE SCALE GENOMIC DNA]</scope>
    <source>
        <strain evidence="1 2">BT290</strain>
    </source>
</reference>
<evidence type="ECO:0000313" key="2">
    <source>
        <dbReference type="Proteomes" id="UP000611708"/>
    </source>
</evidence>
<gene>
    <name evidence="1" type="ORF">I2H36_12910</name>
</gene>
<dbReference type="EMBL" id="JADQDN010000006">
    <property type="protein sequence ID" value="MBF9196945.1"/>
    <property type="molecule type" value="Genomic_DNA"/>
</dbReference>
<organism evidence="1 2">
    <name type="scientific">Microvirga terrestris</name>
    <dbReference type="NCBI Taxonomy" id="2791024"/>
    <lineage>
        <taxon>Bacteria</taxon>
        <taxon>Pseudomonadati</taxon>
        <taxon>Pseudomonadota</taxon>
        <taxon>Alphaproteobacteria</taxon>
        <taxon>Hyphomicrobiales</taxon>
        <taxon>Methylobacteriaceae</taxon>
        <taxon>Microvirga</taxon>
    </lineage>
</organism>
<evidence type="ECO:0000313" key="1">
    <source>
        <dbReference type="EMBL" id="MBF9196945.1"/>
    </source>
</evidence>
<protein>
    <submittedName>
        <fullName evidence="1">Uncharacterized protein</fullName>
    </submittedName>
</protein>